<dbReference type="RefSeq" id="WP_211848345.1">
    <property type="nucleotide sequence ID" value="NZ_JAAEDL010000023.1"/>
</dbReference>
<gene>
    <name evidence="1" type="ORF">GXW74_20095</name>
</gene>
<reference evidence="1" key="2">
    <citation type="journal article" date="2021" name="Syst. Appl. Microbiol.">
        <title>Roseomonas hellenica sp. nov., isolated from roots of wild-growing Alkanna tinctoria.</title>
        <authorList>
            <person name="Rat A."/>
            <person name="Naranjo H.D."/>
            <person name="Lebbe L."/>
            <person name="Cnockaert M."/>
            <person name="Krigas N."/>
            <person name="Grigoriadou K."/>
            <person name="Maloupa E."/>
            <person name="Willems A."/>
        </authorList>
    </citation>
    <scope>NUCLEOTIDE SEQUENCE</scope>
    <source>
        <strain evidence="1">LMG 31228</strain>
    </source>
</reference>
<accession>A0A9X9XGG9</accession>
<proteinExistence type="predicted"/>
<comment type="caution">
    <text evidence="1">The sequence shown here is derived from an EMBL/GenBank/DDBJ whole genome shotgun (WGS) entry which is preliminary data.</text>
</comment>
<dbReference type="EMBL" id="JAAEDL010000023">
    <property type="protein sequence ID" value="MBR0682805.1"/>
    <property type="molecule type" value="Genomic_DNA"/>
</dbReference>
<keyword evidence="2" id="KW-1185">Reference proteome</keyword>
<reference evidence="1" key="1">
    <citation type="submission" date="2020-01" db="EMBL/GenBank/DDBJ databases">
        <authorList>
            <person name="Rat A."/>
        </authorList>
    </citation>
    <scope>NUCLEOTIDE SEQUENCE</scope>
    <source>
        <strain evidence="1">LMG 31228</strain>
    </source>
</reference>
<name>A0A9X9XGG9_9PROT</name>
<evidence type="ECO:0000313" key="2">
    <source>
        <dbReference type="Proteomes" id="UP001138709"/>
    </source>
</evidence>
<evidence type="ECO:0000313" key="1">
    <source>
        <dbReference type="EMBL" id="MBR0682805.1"/>
    </source>
</evidence>
<dbReference type="AlphaFoldDB" id="A0A9X9XGG9"/>
<protein>
    <submittedName>
        <fullName evidence="1">Uncharacterized protein</fullName>
    </submittedName>
</protein>
<organism evidence="1 2">
    <name type="scientific">Neoroseomonas eburnea</name>
    <dbReference type="NCBI Taxonomy" id="1346889"/>
    <lineage>
        <taxon>Bacteria</taxon>
        <taxon>Pseudomonadati</taxon>
        <taxon>Pseudomonadota</taxon>
        <taxon>Alphaproteobacteria</taxon>
        <taxon>Acetobacterales</taxon>
        <taxon>Acetobacteraceae</taxon>
        <taxon>Neoroseomonas</taxon>
    </lineage>
</organism>
<sequence length="47" mass="4750">MLGLAHSKGQSLASFLLGGRIAWQVRGPFLTASVTMGGLAKAPPLAA</sequence>
<dbReference type="Proteomes" id="UP001138709">
    <property type="component" value="Unassembled WGS sequence"/>
</dbReference>